<comment type="similarity">
    <text evidence="1">Belongs to the leucine-binding protein family.</text>
</comment>
<name>A0ABX5W3D2_9BRAD</name>
<dbReference type="EMBL" id="CP041090">
    <property type="protein sequence ID" value="QDF37487.1"/>
    <property type="molecule type" value="Genomic_DNA"/>
</dbReference>
<dbReference type="PANTHER" id="PTHR30483">
    <property type="entry name" value="LEUCINE-SPECIFIC-BINDING PROTEIN"/>
    <property type="match status" value="1"/>
</dbReference>
<dbReference type="PANTHER" id="PTHR30483:SF6">
    <property type="entry name" value="PERIPLASMIC BINDING PROTEIN OF ABC TRANSPORTER FOR NATURAL AMINO ACIDS"/>
    <property type="match status" value="1"/>
</dbReference>
<evidence type="ECO:0000259" key="4">
    <source>
        <dbReference type="Pfam" id="PF13458"/>
    </source>
</evidence>
<gene>
    <name evidence="5" type="ORF">FJN17_07850</name>
</gene>
<dbReference type="InterPro" id="IPR028082">
    <property type="entry name" value="Peripla_BP_I"/>
</dbReference>
<evidence type="ECO:0000256" key="3">
    <source>
        <dbReference type="ARBA" id="ARBA00022970"/>
    </source>
</evidence>
<proteinExistence type="inferred from homology"/>
<dbReference type="SUPFAM" id="SSF53822">
    <property type="entry name" value="Periplasmic binding protein-like I"/>
    <property type="match status" value="1"/>
</dbReference>
<reference evidence="5 6" key="2">
    <citation type="journal article" date="2020" name="Int. J. Syst. Evol. Microbiol.">
        <title>Description and complete genome sequences of Bradyrhizobium symbiodeficiens sp. nov., a non-symbiotic bacterium associated with legumes native to Canada.</title>
        <authorList>
            <person name="Bromfield E.S.P."/>
            <person name="Cloutier S."/>
            <person name="Nguyen H.D.T."/>
        </authorList>
    </citation>
    <scope>NUCLEOTIDE SEQUENCE [LARGE SCALE GENOMIC DNA]</scope>
    <source>
        <strain evidence="5 6">65S1MB</strain>
    </source>
</reference>
<evidence type="ECO:0000313" key="5">
    <source>
        <dbReference type="EMBL" id="QDF37487.1"/>
    </source>
</evidence>
<accession>A0ABX5W3D2</accession>
<dbReference type="RefSeq" id="WP_140478918.1">
    <property type="nucleotide sequence ID" value="NZ_CP041090.2"/>
</dbReference>
<reference evidence="6" key="1">
    <citation type="submission" date="2019-06" db="EMBL/GenBank/DDBJ databases">
        <title>Whole-Genome Sequence of Bradyrhizobium sp. 3 Strain 65S1MB.</title>
        <authorList>
            <person name="Bromfield E.S.P."/>
            <person name="Cloutier S."/>
            <person name="Nguyen H.D.T."/>
        </authorList>
    </citation>
    <scope>NUCLEOTIDE SEQUENCE [LARGE SCALE GENOMIC DNA]</scope>
    <source>
        <strain evidence="6">65S1MB</strain>
    </source>
</reference>
<evidence type="ECO:0000313" key="6">
    <source>
        <dbReference type="Proteomes" id="UP000319298"/>
    </source>
</evidence>
<keyword evidence="3" id="KW-0029">Amino-acid transport</keyword>
<sequence length="430" mass="45987">MAVIARNGISRRTLMASGAAAGLVGLRDLGSPAIAQARTIKLGYVSPQSGPLSLFSESDGFVLGGVRQALKDGLTVGGRHYPVEIITKDTQSNPNRAAEVANELISRDKVDVVLVASAPETVNPVSDQCELNGVPCISSVCPWQGWMLPRGSAPEKGFESTFHFFWGYEDLTAVFSNMWDQVSTNRKVGGLFPNDEDGRALADTNSGLPALLKARNYGVTPSGFYKNLSDDFTAVISAFKRADCQIVTGNPIPPDFTTFWTQARQQGFRPKAASVAKAILFPGAVEALGEAAHNLSSEIWWSPSHPFQSSLNGVSAERLAQSYTSATGKQWTQPIGFAHALFELAVDVVRRTAEIGNRKAVVAAIQATTLDTVVGKVDWKNSAIKNVAKTPLVGGQWRLTNGGKYKYDLVITSNATAPDIKVGGDMQALS</sequence>
<keyword evidence="3" id="KW-0813">Transport</keyword>
<dbReference type="InterPro" id="IPR006311">
    <property type="entry name" value="TAT_signal"/>
</dbReference>
<dbReference type="Pfam" id="PF13458">
    <property type="entry name" value="Peripla_BP_6"/>
    <property type="match status" value="1"/>
</dbReference>
<keyword evidence="6" id="KW-1185">Reference proteome</keyword>
<feature type="domain" description="Leucine-binding protein" evidence="4">
    <location>
        <begin position="39"/>
        <end position="393"/>
    </location>
</feature>
<dbReference type="PROSITE" id="PS51318">
    <property type="entry name" value="TAT"/>
    <property type="match status" value="1"/>
</dbReference>
<dbReference type="InterPro" id="IPR051010">
    <property type="entry name" value="BCAA_transport"/>
</dbReference>
<evidence type="ECO:0000256" key="1">
    <source>
        <dbReference type="ARBA" id="ARBA00010062"/>
    </source>
</evidence>
<protein>
    <submittedName>
        <fullName evidence="5">ABC transporter substrate-binding protein</fullName>
    </submittedName>
</protein>
<organism evidence="5 6">
    <name type="scientific">Bradyrhizobium symbiodeficiens</name>
    <dbReference type="NCBI Taxonomy" id="1404367"/>
    <lineage>
        <taxon>Bacteria</taxon>
        <taxon>Pseudomonadati</taxon>
        <taxon>Pseudomonadota</taxon>
        <taxon>Alphaproteobacteria</taxon>
        <taxon>Hyphomicrobiales</taxon>
        <taxon>Nitrobacteraceae</taxon>
        <taxon>Bradyrhizobium</taxon>
    </lineage>
</organism>
<dbReference type="InterPro" id="IPR028081">
    <property type="entry name" value="Leu-bd"/>
</dbReference>
<keyword evidence="2" id="KW-0732">Signal</keyword>
<dbReference type="CDD" id="cd06337">
    <property type="entry name" value="PBP1_ABC_ligand_binding-like"/>
    <property type="match status" value="1"/>
</dbReference>
<dbReference type="Proteomes" id="UP000319298">
    <property type="component" value="Chromosome"/>
</dbReference>
<evidence type="ECO:0000256" key="2">
    <source>
        <dbReference type="ARBA" id="ARBA00022729"/>
    </source>
</evidence>
<dbReference type="Gene3D" id="3.40.50.2300">
    <property type="match status" value="2"/>
</dbReference>